<keyword evidence="2 4" id="KW-0479">Metal-binding</keyword>
<feature type="signal peptide" evidence="5">
    <location>
        <begin position="1"/>
        <end position="25"/>
    </location>
</feature>
<feature type="domain" description="Cytochrome c" evidence="6">
    <location>
        <begin position="36"/>
        <end position="116"/>
    </location>
</feature>
<organism evidence="7 8">
    <name type="scientific">Croceibacterium selenioxidans</name>
    <dbReference type="NCBI Taxonomy" id="2838833"/>
    <lineage>
        <taxon>Bacteria</taxon>
        <taxon>Pseudomonadati</taxon>
        <taxon>Pseudomonadota</taxon>
        <taxon>Alphaproteobacteria</taxon>
        <taxon>Sphingomonadales</taxon>
        <taxon>Erythrobacteraceae</taxon>
        <taxon>Croceibacterium</taxon>
    </lineage>
</organism>
<gene>
    <name evidence="7" type="ORF">KK137_01590</name>
</gene>
<evidence type="ECO:0000256" key="2">
    <source>
        <dbReference type="ARBA" id="ARBA00022723"/>
    </source>
</evidence>
<evidence type="ECO:0000256" key="3">
    <source>
        <dbReference type="ARBA" id="ARBA00023004"/>
    </source>
</evidence>
<dbReference type="RefSeq" id="WP_214534294.1">
    <property type="nucleotide sequence ID" value="NZ_JAHFVK010000001.1"/>
</dbReference>
<dbReference type="InterPro" id="IPR036909">
    <property type="entry name" value="Cyt_c-like_dom_sf"/>
</dbReference>
<dbReference type="SUPFAM" id="SSF46626">
    <property type="entry name" value="Cytochrome c"/>
    <property type="match status" value="1"/>
</dbReference>
<dbReference type="PANTHER" id="PTHR35008:SF9">
    <property type="entry name" value="CYTOCHROME C DOMAIN-CONTAINING PROTEIN"/>
    <property type="match status" value="1"/>
</dbReference>
<comment type="caution">
    <text evidence="7">The sequence shown here is derived from an EMBL/GenBank/DDBJ whole genome shotgun (WGS) entry which is preliminary data.</text>
</comment>
<dbReference type="InterPro" id="IPR051459">
    <property type="entry name" value="Cytochrome_c-type_DH"/>
</dbReference>
<dbReference type="Pfam" id="PF13442">
    <property type="entry name" value="Cytochrome_CBB3"/>
    <property type="match status" value="1"/>
</dbReference>
<keyword evidence="5" id="KW-0732">Signal</keyword>
<keyword evidence="1 4" id="KW-0349">Heme</keyword>
<reference evidence="7 8" key="1">
    <citation type="submission" date="2021-05" db="EMBL/GenBank/DDBJ databases">
        <title>Croceibacterium sp. LX-88 genome sequence.</title>
        <authorList>
            <person name="Luo X."/>
        </authorList>
    </citation>
    <scope>NUCLEOTIDE SEQUENCE [LARGE SCALE GENOMIC DNA]</scope>
    <source>
        <strain evidence="7 8">LX-88</strain>
    </source>
</reference>
<evidence type="ECO:0000313" key="7">
    <source>
        <dbReference type="EMBL" id="MBT2133012.1"/>
    </source>
</evidence>
<accession>A0ABS5W125</accession>
<dbReference type="InterPro" id="IPR009056">
    <property type="entry name" value="Cyt_c-like_dom"/>
</dbReference>
<sequence>MKLTLSRLAIGVAGFALVTSFVARAQDAPGGTTSVEVSEEGREVYEQICQACHMADGKGGGGAGASIPALAGNPNLADPAFGVGILVKGRGGMPWFTDILTPGQMAAVLTYVRSDLNDYPEPVTEADVKRVIAATEAPTPDCSSCR</sequence>
<evidence type="ECO:0000256" key="5">
    <source>
        <dbReference type="SAM" id="SignalP"/>
    </source>
</evidence>
<name>A0ABS5W125_9SPHN</name>
<protein>
    <submittedName>
        <fullName evidence="7">Cytochrome c</fullName>
    </submittedName>
</protein>
<keyword evidence="3 4" id="KW-0408">Iron</keyword>
<dbReference type="PANTHER" id="PTHR35008">
    <property type="entry name" value="BLL4482 PROTEIN-RELATED"/>
    <property type="match status" value="1"/>
</dbReference>
<dbReference type="Proteomes" id="UP000811255">
    <property type="component" value="Unassembled WGS sequence"/>
</dbReference>
<evidence type="ECO:0000313" key="8">
    <source>
        <dbReference type="Proteomes" id="UP000811255"/>
    </source>
</evidence>
<evidence type="ECO:0000256" key="1">
    <source>
        <dbReference type="ARBA" id="ARBA00022617"/>
    </source>
</evidence>
<dbReference type="Gene3D" id="1.10.760.10">
    <property type="entry name" value="Cytochrome c-like domain"/>
    <property type="match status" value="1"/>
</dbReference>
<proteinExistence type="predicted"/>
<dbReference type="EMBL" id="JAHFVK010000001">
    <property type="protein sequence ID" value="MBT2133012.1"/>
    <property type="molecule type" value="Genomic_DNA"/>
</dbReference>
<dbReference type="PROSITE" id="PS51007">
    <property type="entry name" value="CYTC"/>
    <property type="match status" value="1"/>
</dbReference>
<keyword evidence="8" id="KW-1185">Reference proteome</keyword>
<feature type="chain" id="PRO_5045364323" evidence="5">
    <location>
        <begin position="26"/>
        <end position="146"/>
    </location>
</feature>
<evidence type="ECO:0000256" key="4">
    <source>
        <dbReference type="PROSITE-ProRule" id="PRU00433"/>
    </source>
</evidence>
<evidence type="ECO:0000259" key="6">
    <source>
        <dbReference type="PROSITE" id="PS51007"/>
    </source>
</evidence>